<feature type="domain" description="Alcohol dehydrogenase iron-type/glycerol dehydrogenase GldA" evidence="2">
    <location>
        <begin position="14"/>
        <end position="190"/>
    </location>
</feature>
<proteinExistence type="predicted"/>
<organism evidence="4 5">
    <name type="scientific">Haloplanus litoreus</name>
    <dbReference type="NCBI Taxonomy" id="767515"/>
    <lineage>
        <taxon>Archaea</taxon>
        <taxon>Methanobacteriati</taxon>
        <taxon>Methanobacteriota</taxon>
        <taxon>Stenosarchaea group</taxon>
        <taxon>Halobacteria</taxon>
        <taxon>Halobacteriales</taxon>
        <taxon>Haloferacaceae</taxon>
        <taxon>Haloplanus</taxon>
    </lineage>
</organism>
<dbReference type="Gene3D" id="3.40.50.1970">
    <property type="match status" value="1"/>
</dbReference>
<evidence type="ECO:0000313" key="4">
    <source>
        <dbReference type="EMBL" id="MFC7256039.1"/>
    </source>
</evidence>
<dbReference type="InterPro" id="IPR056798">
    <property type="entry name" value="ADH_Fe_C"/>
</dbReference>
<dbReference type="InterPro" id="IPR001670">
    <property type="entry name" value="ADH_Fe/GldA"/>
</dbReference>
<sequence length="404" mass="42542">MTENRRRFEFAYRPGEIRCRPGCVTDLSGICARHGWERALVVCGTTVGATPAVMDPIRNGLGDRLAGVFDETTPEKYLGTAVEGVECAHAVDADVLIAVGGGSSLDVAKVMATLTTHDAPPETVARRAVETESLEAESGTPLPVVAVPTTLAGADLSTVAGVTFALDPAAERPTSGGVGDERLMPAALCYDADLYRTTPESVLTASAMNGFDKGIEALYTSNSTPVTDGTAARGLRLLRSGLPTLREDSMDADRLDEVLAGIVCVQYGVSTPGAYKLSIIHAFGHGFSRNYEVHQGVVHGIVAPHVLRYLFDEVDGRRDALAEALGVDTRGLDDEAVADAVVDAVADVRDDLGLPDRLRTIDGLFRADLDDVAARVVDDALMGTVPAGLDPTVADVRTVLDAAW</sequence>
<reference evidence="4 5" key="1">
    <citation type="journal article" date="2019" name="Int. J. Syst. Evol. Microbiol.">
        <title>The Global Catalogue of Microorganisms (GCM) 10K type strain sequencing project: providing services to taxonomists for standard genome sequencing and annotation.</title>
        <authorList>
            <consortium name="The Broad Institute Genomics Platform"/>
            <consortium name="The Broad Institute Genome Sequencing Center for Infectious Disease"/>
            <person name="Wu L."/>
            <person name="Ma J."/>
        </authorList>
    </citation>
    <scope>NUCLEOTIDE SEQUENCE [LARGE SCALE GENOMIC DNA]</scope>
    <source>
        <strain evidence="4 5">GX21</strain>
    </source>
</reference>
<feature type="domain" description="Fe-containing alcohol dehydrogenase-like C-terminal" evidence="3">
    <location>
        <begin position="205"/>
        <end position="403"/>
    </location>
</feature>
<evidence type="ECO:0000259" key="2">
    <source>
        <dbReference type="Pfam" id="PF00465"/>
    </source>
</evidence>
<keyword evidence="1" id="KW-0560">Oxidoreductase</keyword>
<dbReference type="SUPFAM" id="SSF56796">
    <property type="entry name" value="Dehydroquinate synthase-like"/>
    <property type="match status" value="1"/>
</dbReference>
<keyword evidence="5" id="KW-1185">Reference proteome</keyword>
<gene>
    <name evidence="4" type="ORF">ACFQKE_12175</name>
</gene>
<dbReference type="InterPro" id="IPR039697">
    <property type="entry name" value="Alcohol_dehydrogenase_Fe"/>
</dbReference>
<dbReference type="GO" id="GO:0016491">
    <property type="term" value="F:oxidoreductase activity"/>
    <property type="evidence" value="ECO:0007669"/>
    <property type="project" value="UniProtKB-KW"/>
</dbReference>
<evidence type="ECO:0000256" key="1">
    <source>
        <dbReference type="ARBA" id="ARBA00023002"/>
    </source>
</evidence>
<dbReference type="PANTHER" id="PTHR11496">
    <property type="entry name" value="ALCOHOL DEHYDROGENASE"/>
    <property type="match status" value="1"/>
</dbReference>
<dbReference type="RefSeq" id="WP_379704503.1">
    <property type="nucleotide sequence ID" value="NZ_JBHTAT010000001.1"/>
</dbReference>
<dbReference type="EMBL" id="JBHTAT010000001">
    <property type="protein sequence ID" value="MFC7256039.1"/>
    <property type="molecule type" value="Genomic_DNA"/>
</dbReference>
<dbReference type="Proteomes" id="UP001596434">
    <property type="component" value="Unassembled WGS sequence"/>
</dbReference>
<dbReference type="Pfam" id="PF25137">
    <property type="entry name" value="ADH_Fe_C"/>
    <property type="match status" value="1"/>
</dbReference>
<evidence type="ECO:0000313" key="5">
    <source>
        <dbReference type="Proteomes" id="UP001596434"/>
    </source>
</evidence>
<dbReference type="CDD" id="cd14866">
    <property type="entry name" value="Fe-ADH-like"/>
    <property type="match status" value="1"/>
</dbReference>
<comment type="caution">
    <text evidence="4">The sequence shown here is derived from an EMBL/GenBank/DDBJ whole genome shotgun (WGS) entry which is preliminary data.</text>
</comment>
<dbReference type="PANTHER" id="PTHR11496:SF83">
    <property type="entry name" value="HYDROXYACID-OXOACID TRANSHYDROGENASE, MITOCHONDRIAL"/>
    <property type="match status" value="1"/>
</dbReference>
<dbReference type="GeneID" id="96954419"/>
<dbReference type="Pfam" id="PF00465">
    <property type="entry name" value="Fe-ADH"/>
    <property type="match status" value="1"/>
</dbReference>
<protein>
    <submittedName>
        <fullName evidence="4">Iron-containing alcohol dehydrogenase family protein</fullName>
    </submittedName>
</protein>
<evidence type="ECO:0000259" key="3">
    <source>
        <dbReference type="Pfam" id="PF25137"/>
    </source>
</evidence>
<dbReference type="AlphaFoldDB" id="A0ABD5ZZR8"/>
<dbReference type="Gene3D" id="1.20.1090.10">
    <property type="entry name" value="Dehydroquinate synthase-like - alpha domain"/>
    <property type="match status" value="1"/>
</dbReference>
<name>A0ABD5ZZR8_9EURY</name>
<accession>A0ABD5ZZR8</accession>